<evidence type="ECO:0000313" key="4">
    <source>
        <dbReference type="Proteomes" id="UP001146067"/>
    </source>
</evidence>
<dbReference type="InterPro" id="IPR011669">
    <property type="entry name" value="DgcN-like"/>
</dbReference>
<evidence type="ECO:0000259" key="1">
    <source>
        <dbReference type="Pfam" id="PF07755"/>
    </source>
</evidence>
<comment type="caution">
    <text evidence="3">The sequence shown here is derived from an EMBL/GenBank/DDBJ whole genome shotgun (WGS) entry which is preliminary data.</text>
</comment>
<evidence type="ECO:0000259" key="2">
    <source>
        <dbReference type="Pfam" id="PF17396"/>
    </source>
</evidence>
<dbReference type="InterPro" id="IPR035402">
    <property type="entry name" value="DgcN-like_N"/>
</dbReference>
<dbReference type="InterPro" id="IPR027417">
    <property type="entry name" value="P-loop_NTPase"/>
</dbReference>
<reference evidence="3" key="1">
    <citation type="submission" date="2022-12" db="EMBL/GenBank/DDBJ databases">
        <title>Gycomyces niveus sp.nov.,a novel actinomycete isolated from soil in Shouguan.</title>
        <authorList>
            <person name="Yang X."/>
        </authorList>
    </citation>
    <scope>NUCLEOTIDE SEQUENCE</scope>
    <source>
        <strain evidence="3">NEAU-A15</strain>
    </source>
</reference>
<dbReference type="SUPFAM" id="SSF52540">
    <property type="entry name" value="P-loop containing nucleoside triphosphate hydrolases"/>
    <property type="match status" value="1"/>
</dbReference>
<dbReference type="Gene3D" id="3.40.50.720">
    <property type="entry name" value="NAD(P)-binding Rossmann-like Domain"/>
    <property type="match status" value="1"/>
</dbReference>
<organism evidence="3 4">
    <name type="scientific">Glycomyces luteolus</name>
    <dbReference type="NCBI Taxonomy" id="2670330"/>
    <lineage>
        <taxon>Bacteria</taxon>
        <taxon>Bacillati</taxon>
        <taxon>Actinomycetota</taxon>
        <taxon>Actinomycetes</taxon>
        <taxon>Glycomycetales</taxon>
        <taxon>Glycomycetaceae</taxon>
        <taxon>Glycomyces</taxon>
    </lineage>
</organism>
<dbReference type="RefSeq" id="WP_270111893.1">
    <property type="nucleotide sequence ID" value="NZ_JAPZVP010000017.1"/>
</dbReference>
<evidence type="ECO:0000313" key="3">
    <source>
        <dbReference type="EMBL" id="MDA1361858.1"/>
    </source>
</evidence>
<name>A0A9X3SUZ6_9ACTN</name>
<dbReference type="PANTHER" id="PTHR40690">
    <property type="entry name" value="GLL3100 PROTEIN"/>
    <property type="match status" value="1"/>
</dbReference>
<protein>
    <submittedName>
        <fullName evidence="3">DUF1611 domain-containing protein</fullName>
    </submittedName>
</protein>
<gene>
    <name evidence="3" type="ORF">O1R50_19680</name>
</gene>
<dbReference type="AlphaFoldDB" id="A0A9X3SUZ6"/>
<keyword evidence="4" id="KW-1185">Reference proteome</keyword>
<dbReference type="Pfam" id="PF17396">
    <property type="entry name" value="DUF1611_N"/>
    <property type="match status" value="1"/>
</dbReference>
<dbReference type="Proteomes" id="UP001146067">
    <property type="component" value="Unassembled WGS sequence"/>
</dbReference>
<feature type="domain" description="D-glutamate N-acetyltransferase-like C-terminal" evidence="1">
    <location>
        <begin position="132"/>
        <end position="320"/>
    </location>
</feature>
<feature type="domain" description="D-glutamate N-acetyltransferase-like N-terminal" evidence="2">
    <location>
        <begin position="39"/>
        <end position="113"/>
    </location>
</feature>
<dbReference type="PANTHER" id="PTHR40690:SF1">
    <property type="entry name" value="DUF1611 DOMAIN-CONTAINING PROTEIN"/>
    <property type="match status" value="1"/>
</dbReference>
<proteinExistence type="predicted"/>
<dbReference type="Gene3D" id="3.40.50.300">
    <property type="entry name" value="P-loop containing nucleotide triphosphate hydrolases"/>
    <property type="match status" value="1"/>
</dbReference>
<accession>A0A9X3SUZ6</accession>
<dbReference type="InterPro" id="IPR035086">
    <property type="entry name" value="DgcN-like_C"/>
</dbReference>
<dbReference type="EMBL" id="JAPZVP010000017">
    <property type="protein sequence ID" value="MDA1361858.1"/>
    <property type="molecule type" value="Genomic_DNA"/>
</dbReference>
<dbReference type="Pfam" id="PF07755">
    <property type="entry name" value="DUF1611"/>
    <property type="match status" value="1"/>
</dbReference>
<sequence length="334" mass="35357">MTRPPAAVATFGQLADLQAKMGHGIARFCEHIVAVIDAAHAGKRADQVVPYIGRPIPVVAGLDEACALGAEEVVLGGSPPGGGSTAAVFPFVRDVLDRGMWLVSGLHERLADRFPSAERLIDLRHLPVEDRIGSGKAAELEASVLLTVGSDCASGKMTTVLEIERMLRGRRRTAVVATGQTGMYITGSGRAVDAVKADFLAGVVEHEVMKAAEADLILVEGQGSLFHPAYSGVALGLMHGAAPDKLVFCHDLSRTRLAYFGQAIGDLGEQIALTQALAARLRPAEVVAVSVMFDADLRIDEARRHMARIESDLGLPVVSPRLGLEPLADRLVAR</sequence>
<dbReference type="PIRSF" id="PIRSF026760">
    <property type="entry name" value="UCP026760"/>
    <property type="match status" value="1"/>
</dbReference>